<accession>A0AB38ZCW7</accession>
<protein>
    <submittedName>
        <fullName evidence="1">Tail completion and sheath stabilizer protein</fullName>
    </submittedName>
</protein>
<evidence type="ECO:0000313" key="1">
    <source>
        <dbReference type="EMBL" id="WUV29566.1"/>
    </source>
</evidence>
<name>A0AB38ZCW7_9CAUD</name>
<sequence>MSAFFNQTNITNFALDVPDANITEAFKLNVQTALIPGISIPVTNTSLGPRGVGRANRPGSTFEFEPLVCRVLVDENLDAWLDIYKWMLALNNYMTQESNGWEPGVLPPFITLHILNNDKTKTVMSVHYYNAWPSMMGDLEYSFTDDGDPAINLNVTFHYSHFAIEKNGVIIETRESISDKLIKGKSPK</sequence>
<proteinExistence type="predicted"/>
<reference evidence="1" key="1">
    <citation type="submission" date="2024-01" db="EMBL/GenBank/DDBJ databases">
        <title>Isolation and characterization of novel bacteriophages targeting carbapenem-resistant Acinetobacter baumannii.</title>
        <authorList>
            <person name="Kim J."/>
            <person name="Kim S."/>
            <person name="Choi Y.-J."/>
            <person name="Shin M."/>
        </authorList>
    </citation>
    <scope>NUCLEOTIDE SEQUENCE</scope>
</reference>
<dbReference type="EMBL" id="PP174317">
    <property type="protein sequence ID" value="WUV29566.1"/>
    <property type="molecule type" value="Genomic_DNA"/>
</dbReference>
<organism evidence="1">
    <name type="scientific">Acinetobacter phage vB_AbaSt_W16</name>
    <dbReference type="NCBI Taxonomy" id="3116434"/>
    <lineage>
        <taxon>Viruses</taxon>
        <taxon>Duplodnaviria</taxon>
        <taxon>Heunggongvirae</taxon>
        <taxon>Uroviricota</taxon>
        <taxon>Caudoviricetes</taxon>
    </lineage>
</organism>